<evidence type="ECO:0000313" key="2">
    <source>
        <dbReference type="Ensembl" id="ENSAOCP00000069814.1"/>
    </source>
</evidence>
<dbReference type="CDD" id="cd00229">
    <property type="entry name" value="SGNH_hydrolase"/>
    <property type="match status" value="1"/>
</dbReference>
<keyword evidence="3" id="KW-1185">Reference proteome</keyword>
<dbReference type="GeneTree" id="ENSGT01120000274859"/>
<organism evidence="2 3">
    <name type="scientific">Amphiprion ocellaris</name>
    <name type="common">Clown anemonefish</name>
    <dbReference type="NCBI Taxonomy" id="80972"/>
    <lineage>
        <taxon>Eukaryota</taxon>
        <taxon>Metazoa</taxon>
        <taxon>Chordata</taxon>
        <taxon>Craniata</taxon>
        <taxon>Vertebrata</taxon>
        <taxon>Euteleostomi</taxon>
        <taxon>Actinopterygii</taxon>
        <taxon>Neopterygii</taxon>
        <taxon>Teleostei</taxon>
        <taxon>Neoteleostei</taxon>
        <taxon>Acanthomorphata</taxon>
        <taxon>Ovalentaria</taxon>
        <taxon>Pomacentridae</taxon>
        <taxon>Amphiprion</taxon>
    </lineage>
</organism>
<evidence type="ECO:0008006" key="4">
    <source>
        <dbReference type="Google" id="ProtNLM"/>
    </source>
</evidence>
<dbReference type="Ensembl" id="ENSAOCT00000065262.1">
    <property type="protein sequence ID" value="ENSAOCP00000069814.1"/>
    <property type="gene ID" value="ENSAOCG00000024891.1"/>
</dbReference>
<dbReference type="Gene3D" id="3.40.50.12700">
    <property type="match status" value="1"/>
</dbReference>
<reference evidence="2" key="2">
    <citation type="submission" date="2025-08" db="UniProtKB">
        <authorList>
            <consortium name="Ensembl"/>
        </authorList>
    </citation>
    <scope>IDENTIFICATION</scope>
</reference>
<dbReference type="AlphaFoldDB" id="A0AAQ5ZXM3"/>
<evidence type="ECO:0000256" key="1">
    <source>
        <dbReference type="SAM" id="MobiDB-lite"/>
    </source>
</evidence>
<name>A0AAQ5ZXM3_AMPOC</name>
<reference evidence="2" key="3">
    <citation type="submission" date="2025-09" db="UniProtKB">
        <authorList>
            <consortium name="Ensembl"/>
        </authorList>
    </citation>
    <scope>IDENTIFICATION</scope>
</reference>
<feature type="region of interest" description="Disordered" evidence="1">
    <location>
        <begin position="38"/>
        <end position="71"/>
    </location>
</feature>
<dbReference type="Gene3D" id="3.40.50.12690">
    <property type="match status" value="1"/>
</dbReference>
<proteinExistence type="predicted"/>
<dbReference type="Proteomes" id="UP001501940">
    <property type="component" value="Chromosome 5"/>
</dbReference>
<protein>
    <recommendedName>
        <fullName evidence="4">SGNH hydrolase-type esterase domain-containing protein</fullName>
    </recommendedName>
</protein>
<reference evidence="2 3" key="1">
    <citation type="submission" date="2022-01" db="EMBL/GenBank/DDBJ databases">
        <title>A chromosome-scale genome assembly of the false clownfish, Amphiprion ocellaris.</title>
        <authorList>
            <person name="Ryu T."/>
        </authorList>
    </citation>
    <scope>NUCLEOTIDE SEQUENCE [LARGE SCALE GENOMIC DNA]</scope>
</reference>
<dbReference type="SUPFAM" id="SSF52266">
    <property type="entry name" value="SGNH hydrolase"/>
    <property type="match status" value="1"/>
</dbReference>
<sequence length="247" mass="27346">PPRHPPVGPRQPSALVLLNSKPTSILVRGCHSWQKQLQRPHRLPGPTKSHQLCGSVPTGQAPARQPAGSPPLHLSRKFTTSRPPLAPLFAPTTLIIGDSIMRGIRFFNAITLSFPGATAADIAVKIPSVLRSLPSSVHRIILHVGCNDTARPQSEQTKRDFQYLTDLLKDCGKSIFISGPLPMVNNNSERFSRLLSLNTWISSFSFIDNFNCFWNRPEYFNSDGIHPNRSGRSLLVSNIQYTVHTSD</sequence>
<evidence type="ECO:0000313" key="3">
    <source>
        <dbReference type="Proteomes" id="UP001501940"/>
    </source>
</evidence>
<accession>A0AAQ5ZXM3</accession>